<dbReference type="InterPro" id="IPR018376">
    <property type="entry name" value="Enoyl-CoA_hyd/isom_CS"/>
</dbReference>
<dbReference type="EMBL" id="JAUKUA010000004">
    <property type="protein sequence ID" value="KAK0714714.1"/>
    <property type="molecule type" value="Genomic_DNA"/>
</dbReference>
<dbReference type="GO" id="GO:0006635">
    <property type="term" value="P:fatty acid beta-oxidation"/>
    <property type="evidence" value="ECO:0007669"/>
    <property type="project" value="TreeGrafter"/>
</dbReference>
<comment type="subcellular location">
    <subcellularLocation>
        <location evidence="1">Peroxisome</location>
    </subcellularLocation>
</comment>
<keyword evidence="9" id="KW-1185">Reference proteome</keyword>
<organism evidence="8 9">
    <name type="scientific">Lasiosphaeris hirsuta</name>
    <dbReference type="NCBI Taxonomy" id="260670"/>
    <lineage>
        <taxon>Eukaryota</taxon>
        <taxon>Fungi</taxon>
        <taxon>Dikarya</taxon>
        <taxon>Ascomycota</taxon>
        <taxon>Pezizomycotina</taxon>
        <taxon>Sordariomycetes</taxon>
        <taxon>Sordariomycetidae</taxon>
        <taxon>Sordariales</taxon>
        <taxon>Lasiosphaeriaceae</taxon>
        <taxon>Lasiosphaeris</taxon>
    </lineage>
</organism>
<dbReference type="Proteomes" id="UP001172102">
    <property type="component" value="Unassembled WGS sequence"/>
</dbReference>
<dbReference type="GO" id="GO:0016829">
    <property type="term" value="F:lyase activity"/>
    <property type="evidence" value="ECO:0007669"/>
    <property type="project" value="UniProtKB-KW"/>
</dbReference>
<evidence type="ECO:0000256" key="1">
    <source>
        <dbReference type="ARBA" id="ARBA00004275"/>
    </source>
</evidence>
<dbReference type="GO" id="GO:0005777">
    <property type="term" value="C:peroxisome"/>
    <property type="evidence" value="ECO:0007669"/>
    <property type="project" value="UniProtKB-SubCell"/>
</dbReference>
<dbReference type="InterPro" id="IPR001753">
    <property type="entry name" value="Enoyl-CoA_hydra/iso"/>
</dbReference>
<comment type="caution">
    <text evidence="8">The sequence shown here is derived from an EMBL/GenBank/DDBJ whole genome shotgun (WGS) entry which is preliminary data.</text>
</comment>
<dbReference type="PROSITE" id="PS00166">
    <property type="entry name" value="ENOYL_COA_HYDRATASE"/>
    <property type="match status" value="1"/>
</dbReference>
<evidence type="ECO:0000313" key="8">
    <source>
        <dbReference type="EMBL" id="KAK0714714.1"/>
    </source>
</evidence>
<dbReference type="Gene3D" id="1.10.12.10">
    <property type="entry name" value="Lyase 2-enoyl-coa Hydratase, Chain A, domain 2"/>
    <property type="match status" value="1"/>
</dbReference>
<sequence>MKTPLPSALTSPPPPVPNVLLTFPAPHVLLITLNRPAQLNAIPSAQHSALAALYAWYDAEPHLRCAVLTGSGRAFCAGADLREWHALNGAAEGTQGRIGIPVEGFGGLSNRAGKKPVVAAVNGLCLGGGMEMVVNCDIVVAAEGAKFGLPEVTKGVIAVAGALPRVIRTLGRQRAAEMALLGRVYGAREMERWGVVNFVVAEGEVVAEAVRVAEEIAGNSPDAVITSREGLKLGWEGVGPELATDILVKGVFGRMDRGENMKEGVASFVEKRKPVWKDSKL</sequence>
<dbReference type="Pfam" id="PF00378">
    <property type="entry name" value="ECH_1"/>
    <property type="match status" value="1"/>
</dbReference>
<protein>
    <submittedName>
        <fullName evidence="8">ClpP/crotonase-like domain-containing protein</fullName>
    </submittedName>
</protein>
<dbReference type="SUPFAM" id="SSF52096">
    <property type="entry name" value="ClpP/crotonase"/>
    <property type="match status" value="1"/>
</dbReference>
<keyword evidence="4" id="KW-0576">Peroxisome</keyword>
<reference evidence="8" key="1">
    <citation type="submission" date="2023-06" db="EMBL/GenBank/DDBJ databases">
        <title>Genome-scale phylogeny and comparative genomics of the fungal order Sordariales.</title>
        <authorList>
            <consortium name="Lawrence Berkeley National Laboratory"/>
            <person name="Hensen N."/>
            <person name="Bonometti L."/>
            <person name="Westerberg I."/>
            <person name="Brannstrom I.O."/>
            <person name="Guillou S."/>
            <person name="Cros-Aarteil S."/>
            <person name="Calhoun S."/>
            <person name="Haridas S."/>
            <person name="Kuo A."/>
            <person name="Mondo S."/>
            <person name="Pangilinan J."/>
            <person name="Riley R."/>
            <person name="Labutti K."/>
            <person name="Andreopoulos B."/>
            <person name="Lipzen A."/>
            <person name="Chen C."/>
            <person name="Yanf M."/>
            <person name="Daum C."/>
            <person name="Ng V."/>
            <person name="Clum A."/>
            <person name="Steindorff A."/>
            <person name="Ohm R."/>
            <person name="Martin F."/>
            <person name="Silar P."/>
            <person name="Natvig D."/>
            <person name="Lalanne C."/>
            <person name="Gautier V."/>
            <person name="Ament-Velasquez S.L."/>
            <person name="Kruys A."/>
            <person name="Hutchinson M.I."/>
            <person name="Powell A.J."/>
            <person name="Barry K."/>
            <person name="Miller A.N."/>
            <person name="Grigoriev I.V."/>
            <person name="Debuchy R."/>
            <person name="Gladieux P."/>
            <person name="Thoren M.H."/>
            <person name="Johannesson H."/>
        </authorList>
    </citation>
    <scope>NUCLEOTIDE SEQUENCE</scope>
    <source>
        <strain evidence="8">SMH4607-1</strain>
    </source>
</reference>
<evidence type="ECO:0000256" key="7">
    <source>
        <dbReference type="RuleBase" id="RU003707"/>
    </source>
</evidence>
<dbReference type="FunFam" id="3.90.226.10:FF:000074">
    <property type="entry name" value="Enoyl-CoA hydratase (AFU_orthologue AFUA_2G10650)"/>
    <property type="match status" value="1"/>
</dbReference>
<dbReference type="GO" id="GO:0005739">
    <property type="term" value="C:mitochondrion"/>
    <property type="evidence" value="ECO:0007669"/>
    <property type="project" value="TreeGrafter"/>
</dbReference>
<evidence type="ECO:0000256" key="4">
    <source>
        <dbReference type="ARBA" id="ARBA00023140"/>
    </source>
</evidence>
<keyword evidence="6" id="KW-0456">Lyase</keyword>
<dbReference type="CDD" id="cd06558">
    <property type="entry name" value="crotonase-like"/>
    <property type="match status" value="1"/>
</dbReference>
<dbReference type="InterPro" id="IPR029045">
    <property type="entry name" value="ClpP/crotonase-like_dom_sf"/>
</dbReference>
<comment type="pathway">
    <text evidence="2">Siderophore biosynthesis.</text>
</comment>
<comment type="similarity">
    <text evidence="3 7">Belongs to the enoyl-CoA hydratase/isomerase family.</text>
</comment>
<evidence type="ECO:0000313" key="9">
    <source>
        <dbReference type="Proteomes" id="UP001172102"/>
    </source>
</evidence>
<dbReference type="InterPro" id="IPR014748">
    <property type="entry name" value="Enoyl-CoA_hydra_C"/>
</dbReference>
<evidence type="ECO:0000256" key="6">
    <source>
        <dbReference type="ARBA" id="ARBA00023239"/>
    </source>
</evidence>
<dbReference type="PANTHER" id="PTHR11941:SF158">
    <property type="entry name" value="ENOYL-COA HYDRATASE (AFU_ORTHOLOGUE AFUA_2G10650)"/>
    <property type="match status" value="1"/>
</dbReference>
<name>A0AA40AF73_9PEZI</name>
<keyword evidence="5" id="KW-0413">Isomerase</keyword>
<dbReference type="GO" id="GO:0016853">
    <property type="term" value="F:isomerase activity"/>
    <property type="evidence" value="ECO:0007669"/>
    <property type="project" value="UniProtKB-KW"/>
</dbReference>
<accession>A0AA40AF73</accession>
<gene>
    <name evidence="8" type="ORF">B0H67DRAFT_220232</name>
</gene>
<evidence type="ECO:0000256" key="5">
    <source>
        <dbReference type="ARBA" id="ARBA00023235"/>
    </source>
</evidence>
<dbReference type="Gene3D" id="3.90.226.10">
    <property type="entry name" value="2-enoyl-CoA Hydratase, Chain A, domain 1"/>
    <property type="match status" value="1"/>
</dbReference>
<proteinExistence type="inferred from homology"/>
<dbReference type="PANTHER" id="PTHR11941">
    <property type="entry name" value="ENOYL-COA HYDRATASE-RELATED"/>
    <property type="match status" value="1"/>
</dbReference>
<dbReference type="AlphaFoldDB" id="A0AA40AF73"/>
<evidence type="ECO:0000256" key="2">
    <source>
        <dbReference type="ARBA" id="ARBA00004924"/>
    </source>
</evidence>
<evidence type="ECO:0000256" key="3">
    <source>
        <dbReference type="ARBA" id="ARBA00005254"/>
    </source>
</evidence>